<gene>
    <name evidence="2" type="ORF">GCM10010371_69680</name>
</gene>
<sequence length="172" mass="18274">MKTTTTTALLALVLMAGAAAPAPAAPAYRCSSSTRTIDDAGYSGPWPDNWRVTVRVCAARSGSTVHAYAEARWDGPTYPTLNDPTILDGAKLRVQIKPAGKGGPILTRRDFPGIERALEHSDGQGDHDGAYRTPTISHRAGPQAVADAVLLLDWHSDGHGYRAHDYTASPTV</sequence>
<evidence type="ECO:0000313" key="3">
    <source>
        <dbReference type="Proteomes" id="UP000634660"/>
    </source>
</evidence>
<comment type="caution">
    <text evidence="2">The sequence shown here is derived from an EMBL/GenBank/DDBJ whole genome shotgun (WGS) entry which is preliminary data.</text>
</comment>
<accession>A0A918RIY8</accession>
<reference evidence="2" key="1">
    <citation type="journal article" date="2014" name="Int. J. Syst. Evol. Microbiol.">
        <title>Complete genome sequence of Corynebacterium casei LMG S-19264T (=DSM 44701T), isolated from a smear-ripened cheese.</title>
        <authorList>
            <consortium name="US DOE Joint Genome Institute (JGI-PGF)"/>
            <person name="Walter F."/>
            <person name="Albersmeier A."/>
            <person name="Kalinowski J."/>
            <person name="Ruckert C."/>
        </authorList>
    </citation>
    <scope>NUCLEOTIDE SEQUENCE</scope>
    <source>
        <strain evidence="2">JCM 4834</strain>
    </source>
</reference>
<feature type="chain" id="PRO_5036880305" description="Chitin-binding type-4 domain-containing protein" evidence="1">
    <location>
        <begin position="25"/>
        <end position="172"/>
    </location>
</feature>
<dbReference type="Proteomes" id="UP000634660">
    <property type="component" value="Unassembled WGS sequence"/>
</dbReference>
<dbReference type="AlphaFoldDB" id="A0A918RIY8"/>
<keyword evidence="1" id="KW-0732">Signal</keyword>
<organism evidence="2 3">
    <name type="scientific">Streptomyces subrutilus</name>
    <dbReference type="NCBI Taxonomy" id="36818"/>
    <lineage>
        <taxon>Bacteria</taxon>
        <taxon>Bacillati</taxon>
        <taxon>Actinomycetota</taxon>
        <taxon>Actinomycetes</taxon>
        <taxon>Kitasatosporales</taxon>
        <taxon>Streptomycetaceae</taxon>
        <taxon>Streptomyces</taxon>
    </lineage>
</organism>
<protein>
    <recommendedName>
        <fullName evidence="4">Chitin-binding type-4 domain-containing protein</fullName>
    </recommendedName>
</protein>
<proteinExistence type="predicted"/>
<feature type="signal peptide" evidence="1">
    <location>
        <begin position="1"/>
        <end position="24"/>
    </location>
</feature>
<dbReference type="EMBL" id="BMVX01000068">
    <property type="protein sequence ID" value="GHA00628.1"/>
    <property type="molecule type" value="Genomic_DNA"/>
</dbReference>
<evidence type="ECO:0000313" key="2">
    <source>
        <dbReference type="EMBL" id="GHA00628.1"/>
    </source>
</evidence>
<dbReference type="RefSeq" id="WP_189829265.1">
    <property type="nucleotide sequence ID" value="NZ_BMVX01000068.1"/>
</dbReference>
<evidence type="ECO:0000256" key="1">
    <source>
        <dbReference type="SAM" id="SignalP"/>
    </source>
</evidence>
<evidence type="ECO:0008006" key="4">
    <source>
        <dbReference type="Google" id="ProtNLM"/>
    </source>
</evidence>
<reference evidence="2" key="2">
    <citation type="submission" date="2020-09" db="EMBL/GenBank/DDBJ databases">
        <authorList>
            <person name="Sun Q."/>
            <person name="Ohkuma M."/>
        </authorList>
    </citation>
    <scope>NUCLEOTIDE SEQUENCE</scope>
    <source>
        <strain evidence="2">JCM 4834</strain>
    </source>
</reference>
<name>A0A918RIY8_9ACTN</name>